<dbReference type="SUPFAM" id="SSF53474">
    <property type="entry name" value="alpha/beta-Hydrolases"/>
    <property type="match status" value="1"/>
</dbReference>
<accession>A0AAU7C996</accession>
<dbReference type="RefSeq" id="WP_406694761.1">
    <property type="nucleotide sequence ID" value="NZ_CP155447.1"/>
</dbReference>
<protein>
    <recommendedName>
        <fullName evidence="2">Alpha/beta hydrolase</fullName>
    </recommendedName>
</protein>
<dbReference type="Gene3D" id="3.40.50.1820">
    <property type="entry name" value="alpha/beta hydrolase"/>
    <property type="match status" value="1"/>
</dbReference>
<dbReference type="EMBL" id="CP155447">
    <property type="protein sequence ID" value="XBH02017.1"/>
    <property type="molecule type" value="Genomic_DNA"/>
</dbReference>
<evidence type="ECO:0008006" key="2">
    <source>
        <dbReference type="Google" id="ProtNLM"/>
    </source>
</evidence>
<gene>
    <name evidence="1" type="ORF">V5E97_27280</name>
</gene>
<evidence type="ECO:0000313" key="1">
    <source>
        <dbReference type="EMBL" id="XBH02017.1"/>
    </source>
</evidence>
<dbReference type="InterPro" id="IPR029058">
    <property type="entry name" value="AB_hydrolase_fold"/>
</dbReference>
<name>A0AAU7C996_9BACT</name>
<proteinExistence type="predicted"/>
<reference evidence="1" key="1">
    <citation type="submission" date="2024-05" db="EMBL/GenBank/DDBJ databases">
        <title>Planctomycetes of the genus Singulisphaera possess chitinolytic capabilities.</title>
        <authorList>
            <person name="Ivanova A."/>
        </authorList>
    </citation>
    <scope>NUCLEOTIDE SEQUENCE</scope>
    <source>
        <strain evidence="1">Ch08T</strain>
    </source>
</reference>
<organism evidence="1">
    <name type="scientific">Singulisphaera sp. Ch08</name>
    <dbReference type="NCBI Taxonomy" id="3120278"/>
    <lineage>
        <taxon>Bacteria</taxon>
        <taxon>Pseudomonadati</taxon>
        <taxon>Planctomycetota</taxon>
        <taxon>Planctomycetia</taxon>
        <taxon>Isosphaerales</taxon>
        <taxon>Isosphaeraceae</taxon>
        <taxon>Singulisphaera</taxon>
    </lineage>
</organism>
<dbReference type="AlphaFoldDB" id="A0AAU7C996"/>
<sequence length="348" mass="38527">MFGATLILVSLLPLFGEDRPHRAVVPSDFQRWFDAASQGQLQIPIEVEREAARYRYVFVAGFGNERMLAYFTQNAQELRARGVPRDAIHFVYPSSHKSIEENADAVHAKFLEIGEMGPEPLVVIAHSRGACDTLVFGLENPEFVRTRIRAFFLVQGPFGGTGVADYVAGDGPSMDRRIPLRYRAVANLLGRFEQTKLKRGKHGGLAGMTQQASEDFWERILERHLSAIPIVGPKTFYVTSETTPSQQRLFKRATAWYLQTFSGPNDGVVALADQSLPVLGTVLAVLDAGHSDLTNRGPATRAPRQLRRALIQGIVMAVGKPEGLPLTDDRAVQASAPRDLFPHVQRTR</sequence>